<dbReference type="GO" id="GO:0006351">
    <property type="term" value="P:DNA-templated transcription"/>
    <property type="evidence" value="ECO:0007669"/>
    <property type="project" value="InterPro"/>
</dbReference>
<dbReference type="SUPFAM" id="SSF57701">
    <property type="entry name" value="Zn2/Cys6 DNA-binding domain"/>
    <property type="match status" value="1"/>
</dbReference>
<dbReference type="InterPro" id="IPR036864">
    <property type="entry name" value="Zn2-C6_fun-type_DNA-bd_sf"/>
</dbReference>
<dbReference type="PANTHER" id="PTHR31001:SF90">
    <property type="entry name" value="CENTROMERE DNA-BINDING PROTEIN COMPLEX CBF3 SUBUNIT B"/>
    <property type="match status" value="1"/>
</dbReference>
<feature type="region of interest" description="Disordered" evidence="6">
    <location>
        <begin position="565"/>
        <end position="603"/>
    </location>
</feature>
<proteinExistence type="predicted"/>
<dbReference type="InterPro" id="IPR001138">
    <property type="entry name" value="Zn2Cys6_DnaBD"/>
</dbReference>
<evidence type="ECO:0000256" key="4">
    <source>
        <dbReference type="ARBA" id="ARBA00023163"/>
    </source>
</evidence>
<protein>
    <recommendedName>
        <fullName evidence="7">Zn(2)-C6 fungal-type domain-containing protein</fullName>
    </recommendedName>
</protein>
<reference evidence="8 9" key="1">
    <citation type="submission" date="2018-02" db="EMBL/GenBank/DDBJ databases">
        <title>The genomes of Aspergillus section Nigri reveals drivers in fungal speciation.</title>
        <authorList>
            <consortium name="DOE Joint Genome Institute"/>
            <person name="Vesth T.C."/>
            <person name="Nybo J."/>
            <person name="Theobald S."/>
            <person name="Brandl J."/>
            <person name="Frisvad J.C."/>
            <person name="Nielsen K.F."/>
            <person name="Lyhne E.K."/>
            <person name="Kogle M.E."/>
            <person name="Kuo A."/>
            <person name="Riley R."/>
            <person name="Clum A."/>
            <person name="Nolan M."/>
            <person name="Lipzen A."/>
            <person name="Salamov A."/>
            <person name="Henrissat B."/>
            <person name="Wiebenga A."/>
            <person name="De vries R.P."/>
            <person name="Grigoriev I.V."/>
            <person name="Mortensen U.H."/>
            <person name="Andersen M.R."/>
            <person name="Baker S.E."/>
        </authorList>
    </citation>
    <scope>NUCLEOTIDE SEQUENCE [LARGE SCALE GENOMIC DNA]</scope>
    <source>
        <strain evidence="8 9">CBS 121593</strain>
    </source>
</reference>
<dbReference type="VEuPathDB" id="FungiDB:BO80DRAFT_478266"/>
<feature type="domain" description="Zn(2)-C6 fungal-type" evidence="7">
    <location>
        <begin position="22"/>
        <end position="51"/>
    </location>
</feature>
<evidence type="ECO:0000256" key="6">
    <source>
        <dbReference type="SAM" id="MobiDB-lite"/>
    </source>
</evidence>
<keyword evidence="2" id="KW-0805">Transcription regulation</keyword>
<dbReference type="CDD" id="cd12148">
    <property type="entry name" value="fungal_TF_MHR"/>
    <property type="match status" value="1"/>
</dbReference>
<dbReference type="Gene3D" id="4.10.240.10">
    <property type="entry name" value="Zn(2)-C6 fungal-type DNA-binding domain"/>
    <property type="match status" value="1"/>
</dbReference>
<dbReference type="Pfam" id="PF00172">
    <property type="entry name" value="Zn_clus"/>
    <property type="match status" value="1"/>
</dbReference>
<dbReference type="RefSeq" id="XP_025579602.1">
    <property type="nucleotide sequence ID" value="XM_025723274.1"/>
</dbReference>
<dbReference type="GO" id="GO:0008270">
    <property type="term" value="F:zinc ion binding"/>
    <property type="evidence" value="ECO:0007669"/>
    <property type="project" value="InterPro"/>
</dbReference>
<dbReference type="CDD" id="cd00067">
    <property type="entry name" value="GAL4"/>
    <property type="match status" value="1"/>
</dbReference>
<dbReference type="AlphaFoldDB" id="A0A395HDV1"/>
<dbReference type="GO" id="GO:0000981">
    <property type="term" value="F:DNA-binding transcription factor activity, RNA polymerase II-specific"/>
    <property type="evidence" value="ECO:0007669"/>
    <property type="project" value="InterPro"/>
</dbReference>
<dbReference type="InterPro" id="IPR050613">
    <property type="entry name" value="Sec_Metabolite_Reg"/>
</dbReference>
<dbReference type="GO" id="GO:0009893">
    <property type="term" value="P:positive regulation of metabolic process"/>
    <property type="evidence" value="ECO:0007669"/>
    <property type="project" value="UniProtKB-ARBA"/>
</dbReference>
<evidence type="ECO:0000313" key="9">
    <source>
        <dbReference type="Proteomes" id="UP000249402"/>
    </source>
</evidence>
<evidence type="ECO:0000256" key="5">
    <source>
        <dbReference type="ARBA" id="ARBA00023242"/>
    </source>
</evidence>
<evidence type="ECO:0000259" key="7">
    <source>
        <dbReference type="PROSITE" id="PS50048"/>
    </source>
</evidence>
<evidence type="ECO:0000313" key="8">
    <source>
        <dbReference type="EMBL" id="RAL05275.1"/>
    </source>
</evidence>
<comment type="subcellular location">
    <subcellularLocation>
        <location evidence="1">Nucleus</location>
    </subcellularLocation>
</comment>
<dbReference type="OrthoDB" id="3014581at2759"/>
<evidence type="ECO:0000256" key="1">
    <source>
        <dbReference type="ARBA" id="ARBA00004123"/>
    </source>
</evidence>
<accession>A0A395HDV1</accession>
<dbReference type="PANTHER" id="PTHR31001">
    <property type="entry name" value="UNCHARACTERIZED TRANSCRIPTIONAL REGULATORY PROTEIN"/>
    <property type="match status" value="1"/>
</dbReference>
<dbReference type="GO" id="GO:0005634">
    <property type="term" value="C:nucleus"/>
    <property type="evidence" value="ECO:0007669"/>
    <property type="project" value="UniProtKB-SubCell"/>
</dbReference>
<dbReference type="GO" id="GO:0003677">
    <property type="term" value="F:DNA binding"/>
    <property type="evidence" value="ECO:0007669"/>
    <property type="project" value="UniProtKB-KW"/>
</dbReference>
<dbReference type="SMART" id="SM00066">
    <property type="entry name" value="GAL4"/>
    <property type="match status" value="1"/>
</dbReference>
<gene>
    <name evidence="8" type="ORF">BO80DRAFT_478266</name>
</gene>
<evidence type="ECO:0000256" key="2">
    <source>
        <dbReference type="ARBA" id="ARBA00023015"/>
    </source>
</evidence>
<dbReference type="PROSITE" id="PS00463">
    <property type="entry name" value="ZN2_CY6_FUNGAL_1"/>
    <property type="match status" value="1"/>
</dbReference>
<keyword evidence="4" id="KW-0804">Transcription</keyword>
<dbReference type="Proteomes" id="UP000249402">
    <property type="component" value="Unassembled WGS sequence"/>
</dbReference>
<feature type="compositionally biased region" description="Polar residues" evidence="6">
    <location>
        <begin position="585"/>
        <end position="600"/>
    </location>
</feature>
<feature type="compositionally biased region" description="Polar residues" evidence="6">
    <location>
        <begin position="565"/>
        <end position="575"/>
    </location>
</feature>
<keyword evidence="9" id="KW-1185">Reference proteome</keyword>
<keyword evidence="5" id="KW-0539">Nucleus</keyword>
<keyword evidence="3" id="KW-0238">DNA-binding</keyword>
<dbReference type="STRING" id="1448316.A0A395HDV1"/>
<dbReference type="GeneID" id="37228139"/>
<evidence type="ECO:0000256" key="3">
    <source>
        <dbReference type="ARBA" id="ARBA00023125"/>
    </source>
</evidence>
<sequence>MKRKHDTVPDTMMQRWSRPPLSCRLCRTKKLRCDRTQPCPNCALRNVPCEYSGPSDSPDELRGGLLRSSQPTAATVSTSQESISVQVQESSSECGTPFSILSQSSQRRLAGLDDCLRDTKFVSRCLPPWTQARQLLDQFIMTIQPTFGVLHVPSTRTLVEKTYKDMAEGEEPSPAIMVLLFSIFAGAALVATPEVLQVFNATKAEAKGAFTTYTRLAIAIIDNPIKPVPPSTTALEAICTLARVLSHEDWYSHKVPTLRASAICMARAMQIHRLDTAKNREERERSGYDLVELEVQRRVWWHLVSTDWITAFSQSPHEGSYLINPEHFQVNHPSNIDDSWLASGGREFSFLPKVPTSMSSFIFRIHYAELCREVVDILGPTLLESKQPNYNTVLEIDQWFHTFIDSIPAFFRIDPESLKESEGTLEELPALSWQRTLGHLSFHVRLCRLHRPFHREGITDPRYEYSRTTCIRSAKTVLDLHRSLIKAGNSAASNPFEYGLVMNHVFFAAMILATDVSMYPTAFGADIRKQEVLDVIRLLEESQHESPALMEAIQKNMQTLLSILHGSHQQHSGTPSRDAAATGPSRMSASAQVQPQSSDVGTGDGTIVADGNVPPLDHMSGSNEDVMWSEAGKESWGQLWSDLFDVAPEMNGLQWDLLLNDSDLPLQTNFY</sequence>
<dbReference type="PROSITE" id="PS50048">
    <property type="entry name" value="ZN2_CY6_FUNGAL_2"/>
    <property type="match status" value="1"/>
</dbReference>
<dbReference type="EMBL" id="KZ824421">
    <property type="protein sequence ID" value="RAL05275.1"/>
    <property type="molecule type" value="Genomic_DNA"/>
</dbReference>
<name>A0A395HDV1_9EURO</name>
<organism evidence="8 9">
    <name type="scientific">Aspergillus ibericus CBS 121593</name>
    <dbReference type="NCBI Taxonomy" id="1448316"/>
    <lineage>
        <taxon>Eukaryota</taxon>
        <taxon>Fungi</taxon>
        <taxon>Dikarya</taxon>
        <taxon>Ascomycota</taxon>
        <taxon>Pezizomycotina</taxon>
        <taxon>Eurotiomycetes</taxon>
        <taxon>Eurotiomycetidae</taxon>
        <taxon>Eurotiales</taxon>
        <taxon>Aspergillaceae</taxon>
        <taxon>Aspergillus</taxon>
        <taxon>Aspergillus subgen. Circumdati</taxon>
    </lineage>
</organism>